<feature type="transmembrane region" description="Helical" evidence="7">
    <location>
        <begin position="142"/>
        <end position="166"/>
    </location>
</feature>
<evidence type="ECO:0000313" key="9">
    <source>
        <dbReference type="Proteomes" id="UP000886657"/>
    </source>
</evidence>
<evidence type="ECO:0000256" key="6">
    <source>
        <dbReference type="ARBA" id="ARBA00023136"/>
    </source>
</evidence>
<evidence type="ECO:0000256" key="7">
    <source>
        <dbReference type="SAM" id="Phobius"/>
    </source>
</evidence>
<keyword evidence="4 7" id="KW-0812">Transmembrane</keyword>
<sequence length="425" mass="47421">MDILRNFKQFIVDTLGLMLQGGKLYYAWVAFLLLLIGVGGFAYANQLNHGLIVTNMRDQVSWGFYIGNFTFLVGVAAASIMLVIPAYIYDWGPIKEVTILGEMLAITALIMCLGFVLVDIGRPDRFWHIMPLVGRLNWPDSLLAWDVIVLNLYLLLNWFVVTYLLFSSYLEKHYKKALVLPLVLLSIPMAVSIHTVTAYLYNGLAARPYWNSAILAPRFLASAFCSGPAVLLILLQVLRKTTKLHITNEAIFKIAELMAYTMGFNLFLTAAEAFKEIYSGTEHMVYFQYLLFGIERNGVHYNTLVPYAWASIITGFIAFLLFLIPRTRTNWITLNLGCVLIYSSVYIEKGMGLIIPGLTPDALGEIFVYRPSFTEIAVAAGIFSLGALVFTVMLKAAVPMMLGEFTISKGRRAVDAPPEAGPIEA</sequence>
<feature type="transmembrane region" description="Helical" evidence="7">
    <location>
        <begin position="178"/>
        <end position="199"/>
    </location>
</feature>
<dbReference type="InterPro" id="IPR005614">
    <property type="entry name" value="NrfD-like"/>
</dbReference>
<dbReference type="AlphaFoldDB" id="A0A9D7XLD6"/>
<gene>
    <name evidence="8" type="primary">nrfD</name>
    <name evidence="8" type="ORF">IPP58_08385</name>
</gene>
<proteinExistence type="inferred from homology"/>
<dbReference type="PANTHER" id="PTHR43044:SF2">
    <property type="entry name" value="POLYSULPHIDE REDUCTASE NRFD"/>
    <property type="match status" value="1"/>
</dbReference>
<comment type="similarity">
    <text evidence="2">Belongs to the NrfD family.</text>
</comment>
<feature type="transmembrane region" description="Helical" evidence="7">
    <location>
        <begin position="376"/>
        <end position="402"/>
    </location>
</feature>
<comment type="caution">
    <text evidence="8">The sequence shown here is derived from an EMBL/GenBank/DDBJ whole genome shotgun (WGS) entry which is preliminary data.</text>
</comment>
<feature type="transmembrane region" description="Helical" evidence="7">
    <location>
        <begin position="250"/>
        <end position="271"/>
    </location>
</feature>
<dbReference type="Proteomes" id="UP000886657">
    <property type="component" value="Unassembled WGS sequence"/>
</dbReference>
<feature type="transmembrane region" description="Helical" evidence="7">
    <location>
        <begin position="304"/>
        <end position="324"/>
    </location>
</feature>
<dbReference type="EMBL" id="JADKIO010000006">
    <property type="protein sequence ID" value="MBK9796504.1"/>
    <property type="molecule type" value="Genomic_DNA"/>
</dbReference>
<feature type="transmembrane region" description="Helical" evidence="7">
    <location>
        <begin position="100"/>
        <end position="122"/>
    </location>
</feature>
<keyword evidence="6 7" id="KW-0472">Membrane</keyword>
<dbReference type="InterPro" id="IPR054823">
    <property type="entry name" value="DsrP-like"/>
</dbReference>
<dbReference type="NCBIfam" id="NF045798">
    <property type="entry name" value="DsrP"/>
    <property type="match status" value="1"/>
</dbReference>
<protein>
    <submittedName>
        <fullName evidence="8">Polysulfide reductase NrfD</fullName>
    </submittedName>
</protein>
<evidence type="ECO:0000256" key="4">
    <source>
        <dbReference type="ARBA" id="ARBA00022692"/>
    </source>
</evidence>
<reference evidence="8" key="1">
    <citation type="submission" date="2020-10" db="EMBL/GenBank/DDBJ databases">
        <title>Connecting structure to function with the recovery of over 1000 high-quality activated sludge metagenome-assembled genomes encoding full-length rRNA genes using long-read sequencing.</title>
        <authorList>
            <person name="Singleton C.M."/>
            <person name="Petriglieri F."/>
            <person name="Kristensen J.M."/>
            <person name="Kirkegaard R.H."/>
            <person name="Michaelsen T.Y."/>
            <person name="Andersen M.H."/>
            <person name="Karst S.M."/>
            <person name="Dueholm M.S."/>
            <person name="Nielsen P.H."/>
            <person name="Albertsen M."/>
        </authorList>
    </citation>
    <scope>NUCLEOTIDE SEQUENCE</scope>
    <source>
        <strain evidence="8">Skiv_18-Q3-R9-52_MAXAC.067</strain>
    </source>
</reference>
<organism evidence="8 9">
    <name type="scientific">Candidatus Geothrix skivensis</name>
    <dbReference type="NCBI Taxonomy" id="2954439"/>
    <lineage>
        <taxon>Bacteria</taxon>
        <taxon>Pseudomonadati</taxon>
        <taxon>Acidobacteriota</taxon>
        <taxon>Holophagae</taxon>
        <taxon>Holophagales</taxon>
        <taxon>Holophagaceae</taxon>
        <taxon>Geothrix</taxon>
    </lineage>
</organism>
<dbReference type="Gene3D" id="1.20.1630.10">
    <property type="entry name" value="Formate dehydrogenase/DMSO reductase domain"/>
    <property type="match status" value="1"/>
</dbReference>
<name>A0A9D7XLD6_9BACT</name>
<feature type="transmembrane region" description="Helical" evidence="7">
    <location>
        <begin position="336"/>
        <end position="356"/>
    </location>
</feature>
<dbReference type="Pfam" id="PF03916">
    <property type="entry name" value="NrfD"/>
    <property type="match status" value="1"/>
</dbReference>
<evidence type="ECO:0000256" key="2">
    <source>
        <dbReference type="ARBA" id="ARBA00008929"/>
    </source>
</evidence>
<feature type="transmembrane region" description="Helical" evidence="7">
    <location>
        <begin position="219"/>
        <end position="238"/>
    </location>
</feature>
<evidence type="ECO:0000256" key="1">
    <source>
        <dbReference type="ARBA" id="ARBA00004651"/>
    </source>
</evidence>
<dbReference type="GO" id="GO:0005886">
    <property type="term" value="C:plasma membrane"/>
    <property type="evidence" value="ECO:0007669"/>
    <property type="project" value="UniProtKB-SubCell"/>
</dbReference>
<keyword evidence="3" id="KW-1003">Cell membrane</keyword>
<accession>A0A9D7XLD6</accession>
<evidence type="ECO:0000313" key="8">
    <source>
        <dbReference type="EMBL" id="MBK9796504.1"/>
    </source>
</evidence>
<evidence type="ECO:0000256" key="3">
    <source>
        <dbReference type="ARBA" id="ARBA00022475"/>
    </source>
</evidence>
<feature type="transmembrane region" description="Helical" evidence="7">
    <location>
        <begin position="24"/>
        <end position="44"/>
    </location>
</feature>
<keyword evidence="5 7" id="KW-1133">Transmembrane helix</keyword>
<feature type="transmembrane region" description="Helical" evidence="7">
    <location>
        <begin position="64"/>
        <end position="88"/>
    </location>
</feature>
<evidence type="ECO:0000256" key="5">
    <source>
        <dbReference type="ARBA" id="ARBA00022989"/>
    </source>
</evidence>
<comment type="subcellular location">
    <subcellularLocation>
        <location evidence="1">Cell membrane</location>
        <topology evidence="1">Multi-pass membrane protein</topology>
    </subcellularLocation>
</comment>
<dbReference type="PANTHER" id="PTHR43044">
    <property type="match status" value="1"/>
</dbReference>